<accession>A0A5M6IFS3</accession>
<keyword evidence="1" id="KW-0479">Metal-binding</keyword>
<proteinExistence type="predicted"/>
<gene>
    <name evidence="4" type="ORF">F1188_04475</name>
</gene>
<dbReference type="EMBL" id="VWPJ01000003">
    <property type="protein sequence ID" value="KAA5606599.1"/>
    <property type="molecule type" value="Genomic_DNA"/>
</dbReference>
<dbReference type="RefSeq" id="WP_150061200.1">
    <property type="nucleotide sequence ID" value="NZ_JACHII010000005.1"/>
</dbReference>
<sequence length="397" mass="41648">MTPTRVRVFKACLHYAPDRVLHTASSGPVTGLEELYLVLERRGEPLGVGGIRINIAYLSGLDPARVMAEVGAFLPALDWSAPPEALLDHVHADTTAPALVRALLDQTLHDWVARRAGVPLHALLAGVKDPADAPTGRAAAETNQTLFWCDDATLMERASAYVARGFTTLKLRVGVAPLAHDLARLRALREAFGPRVALSADANGQWNRETATAALPALGEVGLDYLEQPLPANDWAGLRTLAERAKPHSLPIMLDESLGSWPDVERLAALGDEGETGLAGHLKLVKTGGIRPLIAAARALKAAGIRVMVGQMNEGALATAAIAHCAVALGTHGNELYGADGLIDDPAHTANDDGPNDDGPDGLDYDGGDGRVRLPSGPGLGLTLSLPALTPILEVTP</sequence>
<dbReference type="Gene3D" id="3.30.390.10">
    <property type="entry name" value="Enolase-like, N-terminal domain"/>
    <property type="match status" value="1"/>
</dbReference>
<dbReference type="InterPro" id="IPR029017">
    <property type="entry name" value="Enolase-like_N"/>
</dbReference>
<dbReference type="SMART" id="SM00922">
    <property type="entry name" value="MR_MLE"/>
    <property type="match status" value="1"/>
</dbReference>
<dbReference type="InterPro" id="IPR013342">
    <property type="entry name" value="Mandelate_racemase_C"/>
</dbReference>
<protein>
    <submittedName>
        <fullName evidence="4">Mandelate racemase</fullName>
    </submittedName>
</protein>
<evidence type="ECO:0000256" key="2">
    <source>
        <dbReference type="SAM" id="MobiDB-lite"/>
    </source>
</evidence>
<dbReference type="OrthoDB" id="5290054at2"/>
<dbReference type="AlphaFoldDB" id="A0A5M6IFS3"/>
<dbReference type="InterPro" id="IPR036849">
    <property type="entry name" value="Enolase-like_C_sf"/>
</dbReference>
<evidence type="ECO:0000313" key="5">
    <source>
        <dbReference type="Proteomes" id="UP000324065"/>
    </source>
</evidence>
<dbReference type="GO" id="GO:0000287">
    <property type="term" value="F:magnesium ion binding"/>
    <property type="evidence" value="ECO:0007669"/>
    <property type="project" value="UniProtKB-ARBA"/>
</dbReference>
<dbReference type="InterPro" id="IPR029065">
    <property type="entry name" value="Enolase_C-like"/>
</dbReference>
<keyword evidence="5" id="KW-1185">Reference proteome</keyword>
<name>A0A5M6IFS3_9PROT</name>
<dbReference type="InterPro" id="IPR018110">
    <property type="entry name" value="Mandel_Rmase/mucon_lact_enz_CS"/>
</dbReference>
<organism evidence="4 5">
    <name type="scientific">Roseospira marina</name>
    <dbReference type="NCBI Taxonomy" id="140057"/>
    <lineage>
        <taxon>Bacteria</taxon>
        <taxon>Pseudomonadati</taxon>
        <taxon>Pseudomonadota</taxon>
        <taxon>Alphaproteobacteria</taxon>
        <taxon>Rhodospirillales</taxon>
        <taxon>Rhodospirillaceae</taxon>
        <taxon>Roseospira</taxon>
    </lineage>
</organism>
<dbReference type="PANTHER" id="PTHR48073">
    <property type="entry name" value="O-SUCCINYLBENZOATE SYNTHASE-RELATED"/>
    <property type="match status" value="1"/>
</dbReference>
<feature type="compositionally biased region" description="Acidic residues" evidence="2">
    <location>
        <begin position="354"/>
        <end position="367"/>
    </location>
</feature>
<evidence type="ECO:0000313" key="4">
    <source>
        <dbReference type="EMBL" id="KAA5606599.1"/>
    </source>
</evidence>
<dbReference type="SUPFAM" id="SSF54826">
    <property type="entry name" value="Enolase N-terminal domain-like"/>
    <property type="match status" value="1"/>
</dbReference>
<evidence type="ECO:0000259" key="3">
    <source>
        <dbReference type="SMART" id="SM00922"/>
    </source>
</evidence>
<feature type="region of interest" description="Disordered" evidence="2">
    <location>
        <begin position="344"/>
        <end position="370"/>
    </location>
</feature>
<dbReference type="GO" id="GO:0009063">
    <property type="term" value="P:amino acid catabolic process"/>
    <property type="evidence" value="ECO:0007669"/>
    <property type="project" value="InterPro"/>
</dbReference>
<dbReference type="Proteomes" id="UP000324065">
    <property type="component" value="Unassembled WGS sequence"/>
</dbReference>
<dbReference type="PANTHER" id="PTHR48073:SF2">
    <property type="entry name" value="O-SUCCINYLBENZOATE SYNTHASE"/>
    <property type="match status" value="1"/>
</dbReference>
<reference evidence="4 5" key="1">
    <citation type="submission" date="2019-09" db="EMBL/GenBank/DDBJ databases">
        <title>Genome sequence of Roseospira marina, one of the more divergent members of the non-sulfur purple photosynthetic bacterial family, the Rhodospirillaceae.</title>
        <authorList>
            <person name="Meyer T."/>
            <person name="Kyndt J."/>
        </authorList>
    </citation>
    <scope>NUCLEOTIDE SEQUENCE [LARGE SCALE GENOMIC DNA]</scope>
    <source>
        <strain evidence="4 5">DSM 15113</strain>
    </source>
</reference>
<dbReference type="SFLD" id="SFLDS00001">
    <property type="entry name" value="Enolase"/>
    <property type="match status" value="1"/>
</dbReference>
<dbReference type="GO" id="GO:0003824">
    <property type="term" value="F:catalytic activity"/>
    <property type="evidence" value="ECO:0007669"/>
    <property type="project" value="UniProtKB-ARBA"/>
</dbReference>
<dbReference type="PROSITE" id="PS00909">
    <property type="entry name" value="MR_MLE_2"/>
    <property type="match status" value="1"/>
</dbReference>
<comment type="caution">
    <text evidence="4">The sequence shown here is derived from an EMBL/GenBank/DDBJ whole genome shotgun (WGS) entry which is preliminary data.</text>
</comment>
<evidence type="ECO:0000256" key="1">
    <source>
        <dbReference type="ARBA" id="ARBA00022723"/>
    </source>
</evidence>
<dbReference type="Gene3D" id="3.20.20.120">
    <property type="entry name" value="Enolase-like C-terminal domain"/>
    <property type="match status" value="1"/>
</dbReference>
<dbReference type="Pfam" id="PF13378">
    <property type="entry name" value="MR_MLE_C"/>
    <property type="match status" value="1"/>
</dbReference>
<dbReference type="SUPFAM" id="SSF51604">
    <property type="entry name" value="Enolase C-terminal domain-like"/>
    <property type="match status" value="1"/>
</dbReference>
<feature type="domain" description="Mandelate racemase/muconate lactonizing enzyme C-terminal" evidence="3">
    <location>
        <begin position="152"/>
        <end position="248"/>
    </location>
</feature>